<organism evidence="3 4">
    <name type="scientific">Dactylosporangium cerinum</name>
    <dbReference type="NCBI Taxonomy" id="1434730"/>
    <lineage>
        <taxon>Bacteria</taxon>
        <taxon>Bacillati</taxon>
        <taxon>Actinomycetota</taxon>
        <taxon>Actinomycetes</taxon>
        <taxon>Micromonosporales</taxon>
        <taxon>Micromonosporaceae</taxon>
        <taxon>Dactylosporangium</taxon>
    </lineage>
</organism>
<keyword evidence="2" id="KW-0812">Transmembrane</keyword>
<keyword evidence="4" id="KW-1185">Reference proteome</keyword>
<feature type="region of interest" description="Disordered" evidence="1">
    <location>
        <begin position="1"/>
        <end position="55"/>
    </location>
</feature>
<dbReference type="Proteomes" id="UP001595912">
    <property type="component" value="Unassembled WGS sequence"/>
</dbReference>
<dbReference type="Pfam" id="PF04977">
    <property type="entry name" value="DivIC"/>
    <property type="match status" value="1"/>
</dbReference>
<keyword evidence="2" id="KW-0472">Membrane</keyword>
<protein>
    <submittedName>
        <fullName evidence="3">Septum formation initiator family protein</fullName>
    </submittedName>
</protein>
<sequence>MQQRTRPGGRGAPTRASGPRGAQRAGAGGAGRAPVRPTVARRAVSSGGAALRTRAPQPRRFTNRAVVLGLVLLVLLLAYAYPVRVYLAQQAEITALEQSQERQIAKIADMAERAAKWNDDEYVISQARQRLHMVLPGEKPYVVVDPARNRQTDPTAIPGAAKAPRPWYNKLWSSVEAADKA</sequence>
<keyword evidence="2" id="KW-1133">Transmembrane helix</keyword>
<reference evidence="4" key="1">
    <citation type="journal article" date="2019" name="Int. J. Syst. Evol. Microbiol.">
        <title>The Global Catalogue of Microorganisms (GCM) 10K type strain sequencing project: providing services to taxonomists for standard genome sequencing and annotation.</title>
        <authorList>
            <consortium name="The Broad Institute Genomics Platform"/>
            <consortium name="The Broad Institute Genome Sequencing Center for Infectious Disease"/>
            <person name="Wu L."/>
            <person name="Ma J."/>
        </authorList>
    </citation>
    <scope>NUCLEOTIDE SEQUENCE [LARGE SCALE GENOMIC DNA]</scope>
    <source>
        <strain evidence="4">CGMCC 4.7152</strain>
    </source>
</reference>
<evidence type="ECO:0000313" key="4">
    <source>
        <dbReference type="Proteomes" id="UP001595912"/>
    </source>
</evidence>
<dbReference type="EMBL" id="JBHSIU010000086">
    <property type="protein sequence ID" value="MFC5005934.1"/>
    <property type="molecule type" value="Genomic_DNA"/>
</dbReference>
<name>A0ABV9WEM7_9ACTN</name>
<evidence type="ECO:0000256" key="1">
    <source>
        <dbReference type="SAM" id="MobiDB-lite"/>
    </source>
</evidence>
<evidence type="ECO:0000256" key="2">
    <source>
        <dbReference type="SAM" id="Phobius"/>
    </source>
</evidence>
<dbReference type="RefSeq" id="WP_380126520.1">
    <property type="nucleotide sequence ID" value="NZ_JBHSIU010000086.1"/>
</dbReference>
<dbReference type="InterPro" id="IPR007060">
    <property type="entry name" value="FtsL/DivIC"/>
</dbReference>
<gene>
    <name evidence="3" type="ORF">ACFPIJ_49940</name>
</gene>
<feature type="compositionally biased region" description="Low complexity" evidence="1">
    <location>
        <begin position="32"/>
        <end position="44"/>
    </location>
</feature>
<feature type="compositionally biased region" description="Low complexity" evidence="1">
    <location>
        <begin position="1"/>
        <end position="25"/>
    </location>
</feature>
<accession>A0ABV9WEM7</accession>
<evidence type="ECO:0000313" key="3">
    <source>
        <dbReference type="EMBL" id="MFC5005934.1"/>
    </source>
</evidence>
<feature type="transmembrane region" description="Helical" evidence="2">
    <location>
        <begin position="61"/>
        <end position="81"/>
    </location>
</feature>
<comment type="caution">
    <text evidence="3">The sequence shown here is derived from an EMBL/GenBank/DDBJ whole genome shotgun (WGS) entry which is preliminary data.</text>
</comment>
<proteinExistence type="predicted"/>